<accession>M9SC92</accession>
<dbReference type="STRING" id="1236689.MMALV_03380"/>
<reference evidence="1 2" key="1">
    <citation type="journal article" date="2012" name="J. Bacteriol.">
        <title>Genome sequence of 'Candidatus Methanomethylophilus alvus' Mx1201, a methanogenic archaeon from the human gut belonging to a seventh order of methanogens.</title>
        <authorList>
            <person name="Borrel G."/>
            <person name="Harris H.M."/>
            <person name="Tottey W."/>
            <person name="Mihajlovski A."/>
            <person name="Parisot N."/>
            <person name="Peyretaillade E."/>
            <person name="Peyret P."/>
            <person name="Gribaldo S."/>
            <person name="O'Toole P.W."/>
            <person name="Brugere J.F."/>
        </authorList>
    </citation>
    <scope>NUCLEOTIDE SEQUENCE [LARGE SCALE GENOMIC DNA]</scope>
    <source>
        <strain evidence="1 2">Mx1201</strain>
    </source>
</reference>
<name>M9SC92_METAX</name>
<dbReference type="KEGG" id="max:MMALV_03380"/>
<dbReference type="Proteomes" id="UP000012672">
    <property type="component" value="Chromosome"/>
</dbReference>
<dbReference type="HOGENOM" id="CLU_3162910_0_0_2"/>
<dbReference type="AlphaFoldDB" id="M9SC92"/>
<keyword evidence="2" id="KW-1185">Reference proteome</keyword>
<dbReference type="InParanoid" id="M9SC92"/>
<proteinExistence type="predicted"/>
<gene>
    <name evidence="1" type="ORF">MMALV_03380</name>
</gene>
<evidence type="ECO:0000313" key="1">
    <source>
        <dbReference type="EMBL" id="AGI85085.1"/>
    </source>
</evidence>
<protein>
    <submittedName>
        <fullName evidence="1">Uncharacterized protein</fullName>
    </submittedName>
</protein>
<organism evidence="1 2">
    <name type="scientific">Methanomethylophilus alvi (strain Mx1201)</name>
    <dbReference type="NCBI Taxonomy" id="1236689"/>
    <lineage>
        <taxon>Archaea</taxon>
        <taxon>Methanobacteriati</taxon>
        <taxon>Thermoplasmatota</taxon>
        <taxon>Thermoplasmata</taxon>
        <taxon>Methanomassiliicoccales</taxon>
        <taxon>Methanomethylophilaceae</taxon>
        <taxon>Methanomethylophilus</taxon>
    </lineage>
</organism>
<sequence>MIHPLHIVCIYKADCEVRERDCIAHHFHIVLGRIGPKLDVYSILNLR</sequence>
<dbReference type="EMBL" id="CP004049">
    <property type="protein sequence ID" value="AGI85085.1"/>
    <property type="molecule type" value="Genomic_DNA"/>
</dbReference>
<evidence type="ECO:0000313" key="2">
    <source>
        <dbReference type="Proteomes" id="UP000012672"/>
    </source>
</evidence>